<organism evidence="9 10">
    <name type="scientific">Sporothrix eucalyptigena</name>
    <dbReference type="NCBI Taxonomy" id="1812306"/>
    <lineage>
        <taxon>Eukaryota</taxon>
        <taxon>Fungi</taxon>
        <taxon>Dikarya</taxon>
        <taxon>Ascomycota</taxon>
        <taxon>Pezizomycotina</taxon>
        <taxon>Sordariomycetes</taxon>
        <taxon>Sordariomycetidae</taxon>
        <taxon>Ophiostomatales</taxon>
        <taxon>Ophiostomataceae</taxon>
        <taxon>Sporothrix</taxon>
    </lineage>
</organism>
<dbReference type="PANTHER" id="PTHR23502">
    <property type="entry name" value="MAJOR FACILITATOR SUPERFAMILY"/>
    <property type="match status" value="1"/>
</dbReference>
<name>A0ABP0AN28_9PEZI</name>
<dbReference type="SUPFAM" id="SSF103473">
    <property type="entry name" value="MFS general substrate transporter"/>
    <property type="match status" value="1"/>
</dbReference>
<feature type="transmembrane region" description="Helical" evidence="7">
    <location>
        <begin position="474"/>
        <end position="495"/>
    </location>
</feature>
<feature type="transmembrane region" description="Helical" evidence="7">
    <location>
        <begin position="501"/>
        <end position="526"/>
    </location>
</feature>
<feature type="transmembrane region" description="Helical" evidence="7">
    <location>
        <begin position="256"/>
        <end position="278"/>
    </location>
</feature>
<evidence type="ECO:0000256" key="3">
    <source>
        <dbReference type="ARBA" id="ARBA00022692"/>
    </source>
</evidence>
<evidence type="ECO:0000313" key="9">
    <source>
        <dbReference type="EMBL" id="CAK7208662.1"/>
    </source>
</evidence>
<evidence type="ECO:0000256" key="2">
    <source>
        <dbReference type="ARBA" id="ARBA00008335"/>
    </source>
</evidence>
<feature type="region of interest" description="Disordered" evidence="6">
    <location>
        <begin position="1"/>
        <end position="147"/>
    </location>
</feature>
<evidence type="ECO:0000256" key="5">
    <source>
        <dbReference type="ARBA" id="ARBA00023136"/>
    </source>
</evidence>
<dbReference type="PROSITE" id="PS50850">
    <property type="entry name" value="MFS"/>
    <property type="match status" value="1"/>
</dbReference>
<accession>A0ABP0AN28</accession>
<evidence type="ECO:0000259" key="8">
    <source>
        <dbReference type="PROSITE" id="PS50850"/>
    </source>
</evidence>
<dbReference type="InterPro" id="IPR020846">
    <property type="entry name" value="MFS_dom"/>
</dbReference>
<dbReference type="Gene3D" id="1.20.1250.20">
    <property type="entry name" value="MFS general substrate transporter like domains"/>
    <property type="match status" value="1"/>
</dbReference>
<feature type="transmembrane region" description="Helical" evidence="7">
    <location>
        <begin position="165"/>
        <end position="188"/>
    </location>
</feature>
<dbReference type="InterPro" id="IPR036259">
    <property type="entry name" value="MFS_trans_sf"/>
</dbReference>
<keyword evidence="10" id="KW-1185">Reference proteome</keyword>
<dbReference type="Proteomes" id="UP001642482">
    <property type="component" value="Unassembled WGS sequence"/>
</dbReference>
<feature type="compositionally biased region" description="Low complexity" evidence="6">
    <location>
        <begin position="7"/>
        <end position="19"/>
    </location>
</feature>
<evidence type="ECO:0000313" key="10">
    <source>
        <dbReference type="Proteomes" id="UP001642482"/>
    </source>
</evidence>
<feature type="transmembrane region" description="Helical" evidence="7">
    <location>
        <begin position="231"/>
        <end position="250"/>
    </location>
</feature>
<feature type="compositionally biased region" description="Basic and acidic residues" evidence="6">
    <location>
        <begin position="48"/>
        <end position="61"/>
    </location>
</feature>
<feature type="transmembrane region" description="Helical" evidence="7">
    <location>
        <begin position="538"/>
        <end position="560"/>
    </location>
</feature>
<evidence type="ECO:0000256" key="4">
    <source>
        <dbReference type="ARBA" id="ARBA00022989"/>
    </source>
</evidence>
<feature type="transmembrane region" description="Helical" evidence="7">
    <location>
        <begin position="319"/>
        <end position="337"/>
    </location>
</feature>
<feature type="domain" description="Major facilitator superfamily (MFS) profile" evidence="8">
    <location>
        <begin position="164"/>
        <end position="593"/>
    </location>
</feature>
<feature type="transmembrane region" description="Helical" evidence="7">
    <location>
        <begin position="200"/>
        <end position="219"/>
    </location>
</feature>
<dbReference type="InterPro" id="IPR011701">
    <property type="entry name" value="MFS"/>
</dbReference>
<comment type="similarity">
    <text evidence="2">Belongs to the major facilitator superfamily.</text>
</comment>
<gene>
    <name evidence="9" type="ORF">SEUCBS140593_000248</name>
</gene>
<feature type="transmembrane region" description="Helical" evidence="7">
    <location>
        <begin position="566"/>
        <end position="586"/>
    </location>
</feature>
<keyword evidence="4 7" id="KW-1133">Transmembrane helix</keyword>
<dbReference type="EMBL" id="CAWUHD010000001">
    <property type="protein sequence ID" value="CAK7208662.1"/>
    <property type="molecule type" value="Genomic_DNA"/>
</dbReference>
<reference evidence="9 10" key="1">
    <citation type="submission" date="2024-01" db="EMBL/GenBank/DDBJ databases">
        <authorList>
            <person name="Allen C."/>
            <person name="Tagirdzhanova G."/>
        </authorList>
    </citation>
    <scope>NUCLEOTIDE SEQUENCE [LARGE SCALE GENOMIC DNA]</scope>
</reference>
<dbReference type="Pfam" id="PF07690">
    <property type="entry name" value="MFS_1"/>
    <property type="match status" value="1"/>
</dbReference>
<evidence type="ECO:0000256" key="1">
    <source>
        <dbReference type="ARBA" id="ARBA00004141"/>
    </source>
</evidence>
<feature type="compositionally biased region" description="Acidic residues" evidence="6">
    <location>
        <begin position="124"/>
        <end position="137"/>
    </location>
</feature>
<keyword evidence="3 7" id="KW-0812">Transmembrane</keyword>
<proteinExistence type="inferred from homology"/>
<feature type="transmembrane region" description="Helical" evidence="7">
    <location>
        <begin position="290"/>
        <end position="313"/>
    </location>
</feature>
<evidence type="ECO:0000256" key="7">
    <source>
        <dbReference type="SAM" id="Phobius"/>
    </source>
</evidence>
<dbReference type="PANTHER" id="PTHR23502:SF68">
    <property type="entry name" value="MULTIDRUG TRANSPORTER, PUTATIVE (AFU_ORTHOLOGUE AFUA_3G01120)-RELATED"/>
    <property type="match status" value="1"/>
</dbReference>
<feature type="transmembrane region" description="Helical" evidence="7">
    <location>
        <begin position="433"/>
        <end position="453"/>
    </location>
</feature>
<sequence length="602" mass="65017">MIERRGPASLASSDTAAAPPSTPPAAPAAAAASLPTIDADTSSSTHSALDKEIERGRHEYELEQQAVDEGHDADIPSSMGMVLDERGEARRRQSIASRSSRPGTSRVKSAGADGDVEKGVAAADGEDASGDADDGDADPNVVWWDGPDDPSNPYNWPTWHKALNCVLISALTFITPLASSIFAPGVPALMAEFRSDSNELAAFVVSVYVLGFAFGPLLIAPMSEIYGRNIVYHVCNIGFIGFVVGCALAPSLNSLIAFRFLSGVFGSCPLTNGGGSIADMVSQEHRGAAMASFAVGPLLGPIIGPVAGGFLASAKGWRWVFWLIVIISGFLTVVLFFSMRETYAPLLLERKTRRLRKETGNQQLRSKLDAGLSPRDYFKRGIFRPLKMLAFSPIVLIFALYMAVVYGYLYLMFTSVTEVFESTYGFSTNTVGLVYLGLGVGSMIGMIFFSAMSDRYTRKMAAKEGQGMKPEYRLQMLPLGAVLLPVGFFIYGWTAQYHKHWIAPIIGMVVIGFANLVIFMSLQLYLVDAFTVYAASSLAANTVVRSIAGAVLPLAGLQMYDKLGLGWGNSLLGFIALALLPAPFFIQKYGEYLRKRFQIKDL</sequence>
<evidence type="ECO:0000256" key="6">
    <source>
        <dbReference type="SAM" id="MobiDB-lite"/>
    </source>
</evidence>
<dbReference type="CDD" id="cd17323">
    <property type="entry name" value="MFS_Tpo1_MDR_like"/>
    <property type="match status" value="1"/>
</dbReference>
<feature type="transmembrane region" description="Helical" evidence="7">
    <location>
        <begin position="389"/>
        <end position="413"/>
    </location>
</feature>
<comment type="caution">
    <text evidence="9">The sequence shown here is derived from an EMBL/GenBank/DDBJ whole genome shotgun (WGS) entry which is preliminary data.</text>
</comment>
<keyword evidence="5 7" id="KW-0472">Membrane</keyword>
<protein>
    <recommendedName>
        <fullName evidence="8">Major facilitator superfamily (MFS) profile domain-containing protein</fullName>
    </recommendedName>
</protein>
<comment type="subcellular location">
    <subcellularLocation>
        <location evidence="1">Membrane</location>
        <topology evidence="1">Multi-pass membrane protein</topology>
    </subcellularLocation>
</comment>
<feature type="compositionally biased region" description="Low complexity" evidence="6">
    <location>
        <begin position="27"/>
        <end position="40"/>
    </location>
</feature>